<dbReference type="CDD" id="cd00190">
    <property type="entry name" value="Tryp_SPc"/>
    <property type="match status" value="1"/>
</dbReference>
<protein>
    <submittedName>
        <fullName evidence="8">Trypsin</fullName>
    </submittedName>
</protein>
<dbReference type="GO" id="GO:0006508">
    <property type="term" value="P:proteolysis"/>
    <property type="evidence" value="ECO:0007669"/>
    <property type="project" value="UniProtKB-KW"/>
</dbReference>
<evidence type="ECO:0000256" key="1">
    <source>
        <dbReference type="ARBA" id="ARBA00007664"/>
    </source>
</evidence>
<sequence>MSTMNFISSLLIFGLFKLGRSSEVPSFFERESRIIGGKEVSSISSYPHQVSFQSKSNGHVCGGAIIHERAILTARHCFDGVHDYDTKVKAGSTRLGLSIGSQTRDVERLIGHEDFNYENAANDIGIVILKTPFRLNTKVKKIDLYKASKEESGIAKLTGWGSTSFPETDELSNKLMYLESEVMKSDECAQLYKELNLHWAVTDKQMCFGGEGVGFCGGDSGAPLVCEDGSLCGIASWGFECGIHKYPGVFTRVKGYVPWIEKHIKDL</sequence>
<dbReference type="FunFam" id="2.40.10.10:FF:000068">
    <property type="entry name" value="transmembrane protease serine 2"/>
    <property type="match status" value="1"/>
</dbReference>
<evidence type="ECO:0000313" key="8">
    <source>
        <dbReference type="EMBL" id="ACO10872.1"/>
    </source>
</evidence>
<evidence type="ECO:0000259" key="7">
    <source>
        <dbReference type="PROSITE" id="PS50240"/>
    </source>
</evidence>
<feature type="domain" description="Peptidase S1" evidence="7">
    <location>
        <begin position="34"/>
        <end position="265"/>
    </location>
</feature>
<dbReference type="PANTHER" id="PTHR24276">
    <property type="entry name" value="POLYSERASE-RELATED"/>
    <property type="match status" value="1"/>
</dbReference>
<reference evidence="8" key="1">
    <citation type="submission" date="2009-03" db="EMBL/GenBank/DDBJ databases">
        <title>Caligus rogercresseyi ESTs and full-length cDNAs.</title>
        <authorList>
            <person name="Yasuike M."/>
            <person name="von Schalburg K."/>
            <person name="Cooper G."/>
            <person name="Leong J."/>
            <person name="Jones S.R.M."/>
            <person name="Koop B.F."/>
        </authorList>
    </citation>
    <scope>NUCLEOTIDE SEQUENCE</scope>
    <source>
        <tissue evidence="8">Whole tissue</tissue>
    </source>
</reference>
<gene>
    <name evidence="8" type="primary">TRYP</name>
</gene>
<dbReference type="SMART" id="SM00020">
    <property type="entry name" value="Tryp_SPc"/>
    <property type="match status" value="1"/>
</dbReference>
<dbReference type="SUPFAM" id="SSF50494">
    <property type="entry name" value="Trypsin-like serine proteases"/>
    <property type="match status" value="1"/>
</dbReference>
<dbReference type="EMBL" id="BT076448">
    <property type="protein sequence ID" value="ACO10872.1"/>
    <property type="molecule type" value="mRNA"/>
</dbReference>
<keyword evidence="4" id="KW-0720">Serine protease</keyword>
<organism evidence="8">
    <name type="scientific">Caligus rogercresseyi</name>
    <name type="common">Sea louse</name>
    <dbReference type="NCBI Taxonomy" id="217165"/>
    <lineage>
        <taxon>Eukaryota</taxon>
        <taxon>Metazoa</taxon>
        <taxon>Ecdysozoa</taxon>
        <taxon>Arthropoda</taxon>
        <taxon>Crustacea</taxon>
        <taxon>Multicrustacea</taxon>
        <taxon>Hexanauplia</taxon>
        <taxon>Copepoda</taxon>
        <taxon>Siphonostomatoida</taxon>
        <taxon>Caligidae</taxon>
        <taxon>Caligus</taxon>
    </lineage>
</organism>
<dbReference type="PROSITE" id="PS50240">
    <property type="entry name" value="TRYPSIN_DOM"/>
    <property type="match status" value="1"/>
</dbReference>
<evidence type="ECO:0000256" key="4">
    <source>
        <dbReference type="ARBA" id="ARBA00022825"/>
    </source>
</evidence>
<dbReference type="PANTHER" id="PTHR24276:SF94">
    <property type="entry name" value="AT20289P-RELATED"/>
    <property type="match status" value="1"/>
</dbReference>
<evidence type="ECO:0000256" key="5">
    <source>
        <dbReference type="ARBA" id="ARBA00023157"/>
    </source>
</evidence>
<name>C1BPB9_CALRO</name>
<dbReference type="InterPro" id="IPR043504">
    <property type="entry name" value="Peptidase_S1_PA_chymotrypsin"/>
</dbReference>
<evidence type="ECO:0000256" key="3">
    <source>
        <dbReference type="ARBA" id="ARBA00022801"/>
    </source>
</evidence>
<dbReference type="Gene3D" id="2.40.10.10">
    <property type="entry name" value="Trypsin-like serine proteases"/>
    <property type="match status" value="1"/>
</dbReference>
<dbReference type="PRINTS" id="PR00722">
    <property type="entry name" value="CHYMOTRYPSIN"/>
</dbReference>
<comment type="similarity">
    <text evidence="1">Belongs to the peptidase S1 family.</text>
</comment>
<keyword evidence="2" id="KW-0645">Protease</keyword>
<dbReference type="InterPro" id="IPR001314">
    <property type="entry name" value="Peptidase_S1A"/>
</dbReference>
<keyword evidence="5" id="KW-1015">Disulfide bond</keyword>
<evidence type="ECO:0000256" key="2">
    <source>
        <dbReference type="ARBA" id="ARBA00022670"/>
    </source>
</evidence>
<keyword evidence="6" id="KW-0732">Signal</keyword>
<proteinExistence type="evidence at transcript level"/>
<dbReference type="Pfam" id="PF00089">
    <property type="entry name" value="Trypsin"/>
    <property type="match status" value="1"/>
</dbReference>
<dbReference type="InterPro" id="IPR050430">
    <property type="entry name" value="Peptidase_S1"/>
</dbReference>
<keyword evidence="3" id="KW-0378">Hydrolase</keyword>
<dbReference type="InterPro" id="IPR001254">
    <property type="entry name" value="Trypsin_dom"/>
</dbReference>
<dbReference type="AlphaFoldDB" id="C1BPB9"/>
<feature type="signal peptide" evidence="6">
    <location>
        <begin position="1"/>
        <end position="21"/>
    </location>
</feature>
<accession>C1BPB9</accession>
<dbReference type="GO" id="GO:0004252">
    <property type="term" value="F:serine-type endopeptidase activity"/>
    <property type="evidence" value="ECO:0007669"/>
    <property type="project" value="InterPro"/>
</dbReference>
<feature type="chain" id="PRO_5002907352" evidence="6">
    <location>
        <begin position="22"/>
        <end position="267"/>
    </location>
</feature>
<dbReference type="InterPro" id="IPR009003">
    <property type="entry name" value="Peptidase_S1_PA"/>
</dbReference>
<evidence type="ECO:0000256" key="6">
    <source>
        <dbReference type="SAM" id="SignalP"/>
    </source>
</evidence>